<dbReference type="Proteomes" id="UP000322000">
    <property type="component" value="Chromosome 5"/>
</dbReference>
<proteinExistence type="predicted"/>
<dbReference type="AlphaFoldDB" id="A0A7E5VK36"/>
<evidence type="ECO:0000313" key="2">
    <source>
        <dbReference type="RefSeq" id="XP_026728662.1"/>
    </source>
</evidence>
<gene>
    <name evidence="2" type="primary">LOC113494492</name>
</gene>
<dbReference type="InParanoid" id="A0A7E5VK36"/>
<name>A0A7E5VK36_TRINI</name>
<dbReference type="GeneID" id="113494492"/>
<protein>
    <submittedName>
        <fullName evidence="2">Probable E3 ubiquitin-protein ligase HERC2</fullName>
    </submittedName>
</protein>
<keyword evidence="1" id="KW-1185">Reference proteome</keyword>
<organism evidence="1 2">
    <name type="scientific">Trichoplusia ni</name>
    <name type="common">Cabbage looper</name>
    <dbReference type="NCBI Taxonomy" id="7111"/>
    <lineage>
        <taxon>Eukaryota</taxon>
        <taxon>Metazoa</taxon>
        <taxon>Ecdysozoa</taxon>
        <taxon>Arthropoda</taxon>
        <taxon>Hexapoda</taxon>
        <taxon>Insecta</taxon>
        <taxon>Pterygota</taxon>
        <taxon>Neoptera</taxon>
        <taxon>Endopterygota</taxon>
        <taxon>Lepidoptera</taxon>
        <taxon>Glossata</taxon>
        <taxon>Ditrysia</taxon>
        <taxon>Noctuoidea</taxon>
        <taxon>Noctuidae</taxon>
        <taxon>Plusiinae</taxon>
        <taxon>Trichoplusia</taxon>
    </lineage>
</organism>
<dbReference type="KEGG" id="tnl:113494492"/>
<evidence type="ECO:0000313" key="1">
    <source>
        <dbReference type="Proteomes" id="UP000322000"/>
    </source>
</evidence>
<accession>A0A7E5VK36</accession>
<dbReference type="RefSeq" id="XP_026728662.1">
    <property type="nucleotide sequence ID" value="XM_026872861.1"/>
</dbReference>
<sequence>MTEETCDIDILRRALYCQIQRAEIRRNGYSMINSILHSSQTLSESVKYAALAGLLGACLSDAVPYVPLKPTIPLTHPLIGIESVIPYSKYMVLLERSKLMNYILIELKARVLEGEQTQTLPLKTSANCGAHALLNRPSRARFLITFLSLLIEGCQGPELEQLINGGALSSS</sequence>
<reference evidence="2" key="1">
    <citation type="submission" date="2025-08" db="UniProtKB">
        <authorList>
            <consortium name="RefSeq"/>
        </authorList>
    </citation>
    <scope>IDENTIFICATION</scope>
</reference>
<dbReference type="OrthoDB" id="239701at2759"/>